<dbReference type="GO" id="GO:0046540">
    <property type="term" value="C:U4/U6 x U5 tri-snRNP complex"/>
    <property type="evidence" value="ECO:0007669"/>
    <property type="project" value="TreeGrafter"/>
</dbReference>
<sequence>MADKSGAYASKASDTDFRKKWDKDEYAERAKQKDAEEKERMQENEERVKQGKRPRKGPKKDLPKPTELMKARDAPLELDKNLGKTMVVQNPGGRGPGQPGFYCESCNRTYKDSVGYLDHINSRAHLRALGQSTKIERSTVEQVRARIAMLRERTEEASNAKAFDFDKRLAEIKSRELALRQEKKEQKKAEKEKARLELMKDLTSNADDEMAKMMGFGGFGSSKK</sequence>
<feature type="coiled-coil region" evidence="5">
    <location>
        <begin position="140"/>
        <end position="199"/>
    </location>
</feature>
<name>A0A8H7F7R3_AGABI</name>
<evidence type="ECO:0000256" key="2">
    <source>
        <dbReference type="ARBA" id="ARBA00022771"/>
    </source>
</evidence>
<dbReference type="InterPro" id="IPR003604">
    <property type="entry name" value="Matrin/U1-like-C_Znf_C2H2"/>
</dbReference>
<dbReference type="SMART" id="SM00451">
    <property type="entry name" value="ZnF_U1"/>
    <property type="match status" value="1"/>
</dbReference>
<evidence type="ECO:0000313" key="9">
    <source>
        <dbReference type="Proteomes" id="UP000629468"/>
    </source>
</evidence>
<feature type="compositionally biased region" description="Basic and acidic residues" evidence="6">
    <location>
        <begin position="59"/>
        <end position="82"/>
    </location>
</feature>
<protein>
    <recommendedName>
        <fullName evidence="7">C2H2-type domain-containing protein</fullName>
    </recommendedName>
</protein>
<dbReference type="InterPro" id="IPR022755">
    <property type="entry name" value="Znf_C2H2_jaz"/>
</dbReference>
<dbReference type="PANTHER" id="PTHR45986:SF1">
    <property type="entry name" value="ZINC FINGER MATRIN-TYPE PROTEIN 2"/>
    <property type="match status" value="1"/>
</dbReference>
<keyword evidence="4" id="KW-0539">Nucleus</keyword>
<accession>A0A8H7F7R3</accession>
<evidence type="ECO:0000256" key="3">
    <source>
        <dbReference type="ARBA" id="ARBA00022833"/>
    </source>
</evidence>
<evidence type="ECO:0000256" key="6">
    <source>
        <dbReference type="SAM" id="MobiDB-lite"/>
    </source>
</evidence>
<dbReference type="InterPro" id="IPR040107">
    <property type="entry name" value="Snu23"/>
</dbReference>
<dbReference type="PANTHER" id="PTHR45986">
    <property type="entry name" value="ZINC FINGER MATRIN-TYPE PROTEIN 2"/>
    <property type="match status" value="1"/>
</dbReference>
<comment type="caution">
    <text evidence="8">The sequence shown here is derived from an EMBL/GenBank/DDBJ whole genome shotgun (WGS) entry which is preliminary data.</text>
</comment>
<dbReference type="GO" id="GO:0005681">
    <property type="term" value="C:spliceosomal complex"/>
    <property type="evidence" value="ECO:0007669"/>
    <property type="project" value="InterPro"/>
</dbReference>
<keyword evidence="3" id="KW-0862">Zinc</keyword>
<reference evidence="8 9" key="1">
    <citation type="journal article" name="Sci. Rep.">
        <title>Telomere-to-telomere assembled and centromere annotated genomes of the two main subspecies of the button mushroom Agaricus bisporus reveal especially polymorphic chromosome ends.</title>
        <authorList>
            <person name="Sonnenberg A.S.M."/>
            <person name="Sedaghat-Telgerd N."/>
            <person name="Lavrijssen B."/>
            <person name="Ohm R.A."/>
            <person name="Hendrickx P.M."/>
            <person name="Scholtmeijer K."/>
            <person name="Baars J.J.P."/>
            <person name="van Peer A."/>
        </authorList>
    </citation>
    <scope>NUCLEOTIDE SEQUENCE [LARGE SCALE GENOMIC DNA]</scope>
    <source>
        <strain evidence="8 9">H119_p4</strain>
    </source>
</reference>
<dbReference type="EMBL" id="JABXXO010000003">
    <property type="protein sequence ID" value="KAF7782293.1"/>
    <property type="molecule type" value="Genomic_DNA"/>
</dbReference>
<dbReference type="AlphaFoldDB" id="A0A8H7F7R3"/>
<evidence type="ECO:0000313" key="8">
    <source>
        <dbReference type="EMBL" id="KAF7782293.1"/>
    </source>
</evidence>
<keyword evidence="1" id="KW-0479">Metal-binding</keyword>
<evidence type="ECO:0000256" key="1">
    <source>
        <dbReference type="ARBA" id="ARBA00022723"/>
    </source>
</evidence>
<dbReference type="SUPFAM" id="SSF57667">
    <property type="entry name" value="beta-beta-alpha zinc fingers"/>
    <property type="match status" value="1"/>
</dbReference>
<dbReference type="InterPro" id="IPR013087">
    <property type="entry name" value="Znf_C2H2_type"/>
</dbReference>
<evidence type="ECO:0000259" key="7">
    <source>
        <dbReference type="PROSITE" id="PS00028"/>
    </source>
</evidence>
<gene>
    <name evidence="8" type="ORF">Agabi119p4_1669</name>
</gene>
<dbReference type="PROSITE" id="PS00028">
    <property type="entry name" value="ZINC_FINGER_C2H2_1"/>
    <property type="match status" value="1"/>
</dbReference>
<organism evidence="8 9">
    <name type="scientific">Agaricus bisporus var. burnettii</name>
    <dbReference type="NCBI Taxonomy" id="192524"/>
    <lineage>
        <taxon>Eukaryota</taxon>
        <taxon>Fungi</taxon>
        <taxon>Dikarya</taxon>
        <taxon>Basidiomycota</taxon>
        <taxon>Agaricomycotina</taxon>
        <taxon>Agaricomycetes</taxon>
        <taxon>Agaricomycetidae</taxon>
        <taxon>Agaricales</taxon>
        <taxon>Agaricineae</taxon>
        <taxon>Agaricaceae</taxon>
        <taxon>Agaricus</taxon>
    </lineage>
</organism>
<dbReference type="GO" id="GO:0008270">
    <property type="term" value="F:zinc ion binding"/>
    <property type="evidence" value="ECO:0007669"/>
    <property type="project" value="UniProtKB-KW"/>
</dbReference>
<feature type="region of interest" description="Disordered" evidence="6">
    <location>
        <begin position="1"/>
        <end position="97"/>
    </location>
</feature>
<dbReference type="GO" id="GO:0000398">
    <property type="term" value="P:mRNA splicing, via spliceosome"/>
    <property type="evidence" value="ECO:0007669"/>
    <property type="project" value="InterPro"/>
</dbReference>
<dbReference type="InterPro" id="IPR036236">
    <property type="entry name" value="Znf_C2H2_sf"/>
</dbReference>
<proteinExistence type="predicted"/>
<dbReference type="Pfam" id="PF12171">
    <property type="entry name" value="zf-C2H2_jaz"/>
    <property type="match status" value="1"/>
</dbReference>
<keyword evidence="2" id="KW-0863">Zinc-finger</keyword>
<evidence type="ECO:0000256" key="4">
    <source>
        <dbReference type="ARBA" id="ARBA00023242"/>
    </source>
</evidence>
<dbReference type="GO" id="GO:0003676">
    <property type="term" value="F:nucleic acid binding"/>
    <property type="evidence" value="ECO:0007669"/>
    <property type="project" value="InterPro"/>
</dbReference>
<feature type="domain" description="C2H2-type" evidence="7">
    <location>
        <begin position="103"/>
        <end position="125"/>
    </location>
</feature>
<evidence type="ECO:0000256" key="5">
    <source>
        <dbReference type="SAM" id="Coils"/>
    </source>
</evidence>
<feature type="compositionally biased region" description="Basic and acidic residues" evidence="6">
    <location>
        <begin position="13"/>
        <end position="49"/>
    </location>
</feature>
<keyword evidence="5" id="KW-0175">Coiled coil</keyword>
<dbReference type="Proteomes" id="UP000629468">
    <property type="component" value="Unassembled WGS sequence"/>
</dbReference>